<proteinExistence type="predicted"/>
<dbReference type="InterPro" id="IPR002155">
    <property type="entry name" value="Thiolase"/>
</dbReference>
<evidence type="ECO:0000259" key="1">
    <source>
        <dbReference type="Pfam" id="PF00108"/>
    </source>
</evidence>
<dbReference type="Gene3D" id="3.40.47.10">
    <property type="match status" value="1"/>
</dbReference>
<protein>
    <submittedName>
        <fullName evidence="3">Thiolase domain-containing protein</fullName>
    </submittedName>
</protein>
<dbReference type="EMBL" id="VXPY01000087">
    <property type="protein sequence ID" value="MYD91111.1"/>
    <property type="molecule type" value="Genomic_DNA"/>
</dbReference>
<name>A0A6B1DUZ8_9CHLR</name>
<dbReference type="InterPro" id="IPR055140">
    <property type="entry name" value="Thiolase_C_2"/>
</dbReference>
<dbReference type="PIRSF" id="PIRSF000429">
    <property type="entry name" value="Ac-CoA_Ac_transf"/>
    <property type="match status" value="1"/>
</dbReference>
<dbReference type="PANTHER" id="PTHR42870:SF1">
    <property type="entry name" value="NON-SPECIFIC LIPID-TRANSFER PROTEIN-LIKE 2"/>
    <property type="match status" value="1"/>
</dbReference>
<dbReference type="InterPro" id="IPR020616">
    <property type="entry name" value="Thiolase_N"/>
</dbReference>
<organism evidence="3">
    <name type="scientific">Caldilineaceae bacterium SB0662_bin_9</name>
    <dbReference type="NCBI Taxonomy" id="2605258"/>
    <lineage>
        <taxon>Bacteria</taxon>
        <taxon>Bacillati</taxon>
        <taxon>Chloroflexota</taxon>
        <taxon>Caldilineae</taxon>
        <taxon>Caldilineales</taxon>
        <taxon>Caldilineaceae</taxon>
    </lineage>
</organism>
<dbReference type="GO" id="GO:0016747">
    <property type="term" value="F:acyltransferase activity, transferring groups other than amino-acyl groups"/>
    <property type="evidence" value="ECO:0007669"/>
    <property type="project" value="InterPro"/>
</dbReference>
<evidence type="ECO:0000313" key="3">
    <source>
        <dbReference type="EMBL" id="MYD91111.1"/>
    </source>
</evidence>
<dbReference type="InterPro" id="IPR016039">
    <property type="entry name" value="Thiolase-like"/>
</dbReference>
<dbReference type="CDD" id="cd00829">
    <property type="entry name" value="SCP-x_thiolase"/>
    <property type="match status" value="1"/>
</dbReference>
<dbReference type="AlphaFoldDB" id="A0A6B1DUZ8"/>
<dbReference type="SUPFAM" id="SSF53901">
    <property type="entry name" value="Thiolase-like"/>
    <property type="match status" value="1"/>
</dbReference>
<feature type="domain" description="Thiolase N-terminal" evidence="1">
    <location>
        <begin position="4"/>
        <end position="220"/>
    </location>
</feature>
<dbReference type="Pfam" id="PF22691">
    <property type="entry name" value="Thiolase_C_1"/>
    <property type="match status" value="1"/>
</dbReference>
<gene>
    <name evidence="3" type="ORF">F4Y08_12375</name>
</gene>
<dbReference type="PANTHER" id="PTHR42870">
    <property type="entry name" value="ACETYL-COA C-ACETYLTRANSFERASE"/>
    <property type="match status" value="1"/>
</dbReference>
<feature type="domain" description="Thiolase C-terminal" evidence="2">
    <location>
        <begin position="242"/>
        <end position="386"/>
    </location>
</feature>
<sequence length="387" mass="40053">MKEVCIIGTGQTEVGEHWDKSILHLAHEAVTSALLDAQIESVDALFVGNMLSGALSGQENLAAAVADFSGLRNIEAVKTEAACASGAAALRMGYTAVASGLHDRVLVLGVEKMTNTLGHDTTAALGMAADAIYETFQGVSFTALNALMMQRYMWQYDVPDTGLAGFSINAHRNGCHNPHAMFRHAITEEEYGRSRVISSPLSVLDSSPICDGAAAVVLCAAGSASLPDGSHHVAPVTILGSAAATDTLAVHDRSDPLRLAAVELSTQQALAQAGADLGDVDFLELHDAFSILGAMSLEAVGYAEPGTGWRYAMDGYIDIEGDLPVSTQGGLKSRGHPVGATGVYQTVEAVKQLQGLAGPNQVANAGLGMIQNIGGSGASVFTHILGI</sequence>
<dbReference type="NCBIfam" id="NF004720">
    <property type="entry name" value="PRK06064.1"/>
    <property type="match status" value="1"/>
</dbReference>
<reference evidence="3" key="1">
    <citation type="submission" date="2019-09" db="EMBL/GenBank/DDBJ databases">
        <title>Characterisation of the sponge microbiome using genome-centric metagenomics.</title>
        <authorList>
            <person name="Engelberts J.P."/>
            <person name="Robbins S.J."/>
            <person name="De Goeij J.M."/>
            <person name="Aranda M."/>
            <person name="Bell S.C."/>
            <person name="Webster N.S."/>
        </authorList>
    </citation>
    <scope>NUCLEOTIDE SEQUENCE</scope>
    <source>
        <strain evidence="3">SB0662_bin_9</strain>
    </source>
</reference>
<dbReference type="Pfam" id="PF00108">
    <property type="entry name" value="Thiolase_N"/>
    <property type="match status" value="1"/>
</dbReference>
<accession>A0A6B1DUZ8</accession>
<comment type="caution">
    <text evidence="3">The sequence shown here is derived from an EMBL/GenBank/DDBJ whole genome shotgun (WGS) entry which is preliminary data.</text>
</comment>
<evidence type="ECO:0000259" key="2">
    <source>
        <dbReference type="Pfam" id="PF22691"/>
    </source>
</evidence>